<reference evidence="3" key="3">
    <citation type="submission" date="2025-09" db="UniProtKB">
        <authorList>
            <consortium name="Ensembl"/>
        </authorList>
    </citation>
    <scope>IDENTIFICATION</scope>
</reference>
<dbReference type="Ensembl" id="ENSMMDT00005026486.1">
    <property type="protein sequence ID" value="ENSMMDP00005025942.1"/>
    <property type="gene ID" value="ENSMMDG00005012427.1"/>
</dbReference>
<evidence type="ECO:0000313" key="4">
    <source>
        <dbReference type="Proteomes" id="UP000472263"/>
    </source>
</evidence>
<feature type="compositionally biased region" description="Polar residues" evidence="2">
    <location>
        <begin position="1"/>
        <end position="10"/>
    </location>
</feature>
<dbReference type="RefSeq" id="XP_029927722.1">
    <property type="nucleotide sequence ID" value="XM_030071862.1"/>
</dbReference>
<dbReference type="GeneTree" id="ENSGT00390000008818"/>
<dbReference type="InterPro" id="IPR034607">
    <property type="entry name" value="CCDC127"/>
</dbReference>
<feature type="coiled-coil region" evidence="1">
    <location>
        <begin position="86"/>
        <end position="183"/>
    </location>
</feature>
<organism evidence="3 4">
    <name type="scientific">Myripristis murdjan</name>
    <name type="common">pinecone soldierfish</name>
    <dbReference type="NCBI Taxonomy" id="586833"/>
    <lineage>
        <taxon>Eukaryota</taxon>
        <taxon>Metazoa</taxon>
        <taxon>Chordata</taxon>
        <taxon>Craniata</taxon>
        <taxon>Vertebrata</taxon>
        <taxon>Euteleostomi</taxon>
        <taxon>Actinopterygii</taxon>
        <taxon>Neopterygii</taxon>
        <taxon>Teleostei</taxon>
        <taxon>Neoteleostei</taxon>
        <taxon>Acanthomorphata</taxon>
        <taxon>Holocentriformes</taxon>
        <taxon>Holocentridae</taxon>
        <taxon>Myripristis</taxon>
    </lineage>
</organism>
<keyword evidence="4" id="KW-1185">Reference proteome</keyword>
<evidence type="ECO:0000256" key="2">
    <source>
        <dbReference type="SAM" id="MobiDB-lite"/>
    </source>
</evidence>
<dbReference type="InParanoid" id="A0A667YDU1"/>
<protein>
    <submittedName>
        <fullName evidence="3">Coiled-coil domain containing 127a</fullName>
    </submittedName>
</protein>
<dbReference type="PANTHER" id="PTHR31958:SF2">
    <property type="entry name" value="COILED-COIL DOMAIN-CONTAINING PROTEIN 127"/>
    <property type="match status" value="1"/>
</dbReference>
<dbReference type="OrthoDB" id="10064762at2759"/>
<sequence>MFTAPMNNLNDPPRWNIQPEPRGGEAGPGDGNQWNYALLVPMLGLAAFRWIWTRESQREIQKAKAQYEKDVSAVRSDMEARYRDTLTERRRTAAMLELELEKERQRVKGYKQALVSQSQQLMMERKQLQQEREALEEERRRQVESGATATVLQHALEQEKDWHQRATATLKELEHQLVERQNVYCSVLQPREQRLEMEKNMLLKVVKEPIGGDLDLETDLKDIFKNDRHCADLLNMDKRKNGSLMWLYLKYWQLQVTVQKHKRAEEAILAGKMKSHTK</sequence>
<keyword evidence="1" id="KW-0175">Coiled coil</keyword>
<accession>A0A667YDU1</accession>
<dbReference type="GeneID" id="115373459"/>
<dbReference type="AlphaFoldDB" id="A0A667YDU1"/>
<name>A0A667YDU1_9TELE</name>
<reference evidence="3" key="2">
    <citation type="submission" date="2025-08" db="UniProtKB">
        <authorList>
            <consortium name="Ensembl"/>
        </authorList>
    </citation>
    <scope>IDENTIFICATION</scope>
</reference>
<dbReference type="Proteomes" id="UP000472263">
    <property type="component" value="Chromosome 16"/>
</dbReference>
<gene>
    <name evidence="3" type="primary">CCDC127</name>
    <name evidence="3" type="synonym">ccdc127</name>
</gene>
<reference evidence="3" key="1">
    <citation type="submission" date="2019-06" db="EMBL/GenBank/DDBJ databases">
        <authorList>
            <consortium name="Wellcome Sanger Institute Data Sharing"/>
        </authorList>
    </citation>
    <scope>NUCLEOTIDE SEQUENCE [LARGE SCALE GENOMIC DNA]</scope>
</reference>
<proteinExistence type="predicted"/>
<evidence type="ECO:0000313" key="3">
    <source>
        <dbReference type="Ensembl" id="ENSMMDP00005025942.1"/>
    </source>
</evidence>
<feature type="region of interest" description="Disordered" evidence="2">
    <location>
        <begin position="1"/>
        <end position="29"/>
    </location>
</feature>
<evidence type="ECO:0000256" key="1">
    <source>
        <dbReference type="SAM" id="Coils"/>
    </source>
</evidence>
<dbReference type="PANTHER" id="PTHR31958">
    <property type="entry name" value="COILED-COIL DOMAIN-CONTAINING PROTEIN 127"/>
    <property type="match status" value="1"/>
</dbReference>